<dbReference type="Gene3D" id="3.80.10.10">
    <property type="entry name" value="Ribonuclease Inhibitor"/>
    <property type="match status" value="2"/>
</dbReference>
<dbReference type="SUPFAM" id="SSF52058">
    <property type="entry name" value="L domain-like"/>
    <property type="match status" value="2"/>
</dbReference>
<dbReference type="GO" id="GO:0007165">
    <property type="term" value="P:signal transduction"/>
    <property type="evidence" value="ECO:0007669"/>
    <property type="project" value="InterPro"/>
</dbReference>
<dbReference type="InterPro" id="IPR000157">
    <property type="entry name" value="TIR_dom"/>
</dbReference>
<evidence type="ECO:0000256" key="2">
    <source>
        <dbReference type="ARBA" id="ARBA00022614"/>
    </source>
</evidence>
<dbReference type="GO" id="GO:0061809">
    <property type="term" value="F:NAD+ nucleosidase activity, cyclic ADP-ribose generating"/>
    <property type="evidence" value="ECO:0007669"/>
    <property type="project" value="UniProtKB-EC"/>
</dbReference>
<evidence type="ECO:0000313" key="10">
    <source>
        <dbReference type="Proteomes" id="UP001457282"/>
    </source>
</evidence>
<dbReference type="InterPro" id="IPR058192">
    <property type="entry name" value="WHD_ROQ1-like"/>
</dbReference>
<evidence type="ECO:0000256" key="4">
    <source>
        <dbReference type="ARBA" id="ARBA00022801"/>
    </source>
</evidence>
<dbReference type="FunFam" id="3.40.50.10140:FF:000007">
    <property type="entry name" value="Disease resistance protein (TIR-NBS-LRR class)"/>
    <property type="match status" value="1"/>
</dbReference>
<reference evidence="9 10" key="1">
    <citation type="journal article" date="2023" name="G3 (Bethesda)">
        <title>A chromosome-length genome assembly and annotation of blackberry (Rubus argutus, cv. 'Hillquist').</title>
        <authorList>
            <person name="Bruna T."/>
            <person name="Aryal R."/>
            <person name="Dudchenko O."/>
            <person name="Sargent D.J."/>
            <person name="Mead D."/>
            <person name="Buti M."/>
            <person name="Cavallini A."/>
            <person name="Hytonen T."/>
            <person name="Andres J."/>
            <person name="Pham M."/>
            <person name="Weisz D."/>
            <person name="Mascagni F."/>
            <person name="Usai G."/>
            <person name="Natali L."/>
            <person name="Bassil N."/>
            <person name="Fernandez G.E."/>
            <person name="Lomsadze A."/>
            <person name="Armour M."/>
            <person name="Olukolu B."/>
            <person name="Poorten T."/>
            <person name="Britton C."/>
            <person name="Davik J."/>
            <person name="Ashrafi H."/>
            <person name="Aiden E.L."/>
            <person name="Borodovsky M."/>
            <person name="Worthington M."/>
        </authorList>
    </citation>
    <scope>NUCLEOTIDE SEQUENCE [LARGE SCALE GENOMIC DNA]</scope>
    <source>
        <strain evidence="9">PI 553951</strain>
    </source>
</reference>
<dbReference type="Gene3D" id="1.10.8.430">
    <property type="entry name" value="Helical domain of apoptotic protease-activating factors"/>
    <property type="match status" value="1"/>
</dbReference>
<dbReference type="SMART" id="SM00369">
    <property type="entry name" value="LRR_TYP"/>
    <property type="match status" value="3"/>
</dbReference>
<dbReference type="SMART" id="SM00255">
    <property type="entry name" value="TIR"/>
    <property type="match status" value="1"/>
</dbReference>
<dbReference type="SUPFAM" id="SSF52200">
    <property type="entry name" value="Toll/Interleukin receptor TIR domain"/>
    <property type="match status" value="1"/>
</dbReference>
<dbReference type="Gene3D" id="3.40.50.10140">
    <property type="entry name" value="Toll/interleukin-1 receptor homology (TIR) domain"/>
    <property type="match status" value="1"/>
</dbReference>
<comment type="caution">
    <text evidence="9">The sequence shown here is derived from an EMBL/GenBank/DDBJ whole genome shotgun (WGS) entry which is preliminary data.</text>
</comment>
<protein>
    <recommendedName>
        <fullName evidence="1">ADP-ribosyl cyclase/cyclic ADP-ribose hydrolase</fullName>
        <ecNumber evidence="1">3.2.2.6</ecNumber>
    </recommendedName>
</protein>
<dbReference type="InterPro" id="IPR042197">
    <property type="entry name" value="Apaf_helical"/>
</dbReference>
<dbReference type="PANTHER" id="PTHR11017:SF527">
    <property type="entry name" value="TMV RESISTANCE PROTEIN N-LIKE"/>
    <property type="match status" value="1"/>
</dbReference>
<dbReference type="AlphaFoldDB" id="A0AAW1XWJ4"/>
<keyword evidence="4" id="KW-0378">Hydrolase</keyword>
<proteinExistence type="predicted"/>
<sequence length="1214" mass="137699">MMEDDEFWAWESFRSDCSTSYYGSHHSARQWKYDVFLSFRGKDTRTSFTDHLYDKLVWRGIRTFRDDPEIERGSTISAELSAAIKDSRFAIVVLSPNYASSTWCLDELTMILQSQSISRLWPVFYHVNPSDVRSQTGPFAKAFTKHEHDFKGEMKKVRWWRDALTRVTHIAGWTTSKDRYETELIKEIVDVVGEKVYPTFTLLDSTENLFGIDFRLEYVDLLLFIEVTDVRFLGIWGMGGVGKTTIARLVYERISHKFEVSCFLANVGQQSATHGIIHLQKRLISLVLKEKVAQVCDAYSGAAMTKNLLCNKRALLVLDDVDQLNQLEMLAGNKDWFGPGSRIIITTRDERLLVEHGIEKPYEHQGLNDNHSLQLFSWKAFKKYHPEEDYLELSKCFVDYAGGLPLALRTLGSSLYKRGRDAWISTLEKLKKAPNKTIFETLKISYDGLDEMEKRVFLDVACFHKGKYKERVIEMLDSCGFPARIVIDILVEKSLLTIFDDYVMMHDLIQEMGREIVRQESYEEPGRRTRLWLDKDIFHVFTKNTGTEAIEGIVLCLPEFEQAYLNPKTFSKMSKLKLLQIHNLNLSPGPKYLSNSLRFLEWSSYPLKFLPQTFQPDELTELNLRHSKVDWLWNGEKHLGNLKYIDLSFSENLIKTPDFTGISNLERLVLESCTNLVEIHPSIAFLKKLKILNFTNCKSITSLPSKVEMESLEVFILSGCSKLKSIPEFVGQMKNLSMLSLDGTAIEEVPLSIQCLIGLISLDLRDCRSLMCLPSVICSLKSLKSVNMSGCSKFGKFPESLGEIECLKELDLSGTALSELPSSIALMKNLEVLSFRGCKGPSPSPEPTGLVPTSLSDWYSVRKLDLSGCIFCEGAIPDDIGCLSSLEELNLGGNNFVSLPASIRWLSKLILLNLEGCKKLQQLPDLPSNEELTVITDDCTSLEMLADPPKLSRLRWFSFRCVNCYKLVGSQGCNNVPFSMLKRFLQGTPPFIVHSFNIVTPGSEIPEWFDNQTVGNSVVVKLPAKPSDNKSVGFALCVVFEAEENPAAGELDYVGSHACGIKCLSKVEGSLSTSLLVKGLFHHKVGQVLSDHLWLLYASFKDYDPTNFWKGIFYEIEFSFTTFCSMENKCLKLKKCGVRVVDAQDVEDLNQTMNQSNNRFSLHEVMDDLHYDFDKSASVQRAKVKQTIERSDKAGTGGSGVSYLKSLFKRLKHD</sequence>
<name>A0AAW1XWJ4_RUBAR</name>
<evidence type="ECO:0000256" key="3">
    <source>
        <dbReference type="ARBA" id="ARBA00022737"/>
    </source>
</evidence>
<dbReference type="SUPFAM" id="SSF52540">
    <property type="entry name" value="P-loop containing nucleoside triphosphate hydrolases"/>
    <property type="match status" value="1"/>
</dbReference>
<evidence type="ECO:0000256" key="5">
    <source>
        <dbReference type="ARBA" id="ARBA00022821"/>
    </source>
</evidence>
<dbReference type="InterPro" id="IPR044974">
    <property type="entry name" value="Disease_R_plants"/>
</dbReference>
<accession>A0AAW1XWJ4</accession>
<dbReference type="GO" id="GO:0006952">
    <property type="term" value="P:defense response"/>
    <property type="evidence" value="ECO:0007669"/>
    <property type="project" value="InterPro"/>
</dbReference>
<dbReference type="EC" id="3.2.2.6" evidence="1"/>
<dbReference type="Pfam" id="PF20160">
    <property type="entry name" value="C-JID"/>
    <property type="match status" value="1"/>
</dbReference>
<dbReference type="InterPro" id="IPR035897">
    <property type="entry name" value="Toll_tir_struct_dom_sf"/>
</dbReference>
<evidence type="ECO:0000313" key="9">
    <source>
        <dbReference type="EMBL" id="KAK9940450.1"/>
    </source>
</evidence>
<evidence type="ECO:0000259" key="8">
    <source>
        <dbReference type="PROSITE" id="PS50104"/>
    </source>
</evidence>
<dbReference type="GO" id="GO:0043531">
    <property type="term" value="F:ADP binding"/>
    <property type="evidence" value="ECO:0007669"/>
    <property type="project" value="InterPro"/>
</dbReference>
<keyword evidence="10" id="KW-1185">Reference proteome</keyword>
<dbReference type="InterPro" id="IPR058546">
    <property type="entry name" value="RPS4B/Roq1-like_LRR"/>
</dbReference>
<evidence type="ECO:0000256" key="6">
    <source>
        <dbReference type="ARBA" id="ARBA00023027"/>
    </source>
</evidence>
<dbReference type="PROSITE" id="PS51450">
    <property type="entry name" value="LRR"/>
    <property type="match status" value="1"/>
</dbReference>
<evidence type="ECO:0000256" key="1">
    <source>
        <dbReference type="ARBA" id="ARBA00011982"/>
    </source>
</evidence>
<organism evidence="9 10">
    <name type="scientific">Rubus argutus</name>
    <name type="common">Southern blackberry</name>
    <dbReference type="NCBI Taxonomy" id="59490"/>
    <lineage>
        <taxon>Eukaryota</taxon>
        <taxon>Viridiplantae</taxon>
        <taxon>Streptophyta</taxon>
        <taxon>Embryophyta</taxon>
        <taxon>Tracheophyta</taxon>
        <taxon>Spermatophyta</taxon>
        <taxon>Magnoliopsida</taxon>
        <taxon>eudicotyledons</taxon>
        <taxon>Gunneridae</taxon>
        <taxon>Pentapetalae</taxon>
        <taxon>rosids</taxon>
        <taxon>fabids</taxon>
        <taxon>Rosales</taxon>
        <taxon>Rosaceae</taxon>
        <taxon>Rosoideae</taxon>
        <taxon>Rosoideae incertae sedis</taxon>
        <taxon>Rubus</taxon>
    </lineage>
</organism>
<dbReference type="InterPro" id="IPR003591">
    <property type="entry name" value="Leu-rich_rpt_typical-subtyp"/>
</dbReference>
<comment type="catalytic activity">
    <reaction evidence="7">
        <text>NAD(+) + H2O = ADP-D-ribose + nicotinamide + H(+)</text>
        <dbReference type="Rhea" id="RHEA:16301"/>
        <dbReference type="ChEBI" id="CHEBI:15377"/>
        <dbReference type="ChEBI" id="CHEBI:15378"/>
        <dbReference type="ChEBI" id="CHEBI:17154"/>
        <dbReference type="ChEBI" id="CHEBI:57540"/>
        <dbReference type="ChEBI" id="CHEBI:57967"/>
        <dbReference type="EC" id="3.2.2.6"/>
    </reaction>
    <physiologicalReaction direction="left-to-right" evidence="7">
        <dbReference type="Rhea" id="RHEA:16302"/>
    </physiologicalReaction>
</comment>
<dbReference type="InterPro" id="IPR001611">
    <property type="entry name" value="Leu-rich_rpt"/>
</dbReference>
<feature type="domain" description="TIR" evidence="8">
    <location>
        <begin position="31"/>
        <end position="196"/>
    </location>
</feature>
<dbReference type="PRINTS" id="PR00364">
    <property type="entry name" value="DISEASERSIST"/>
</dbReference>
<dbReference type="InterPro" id="IPR002182">
    <property type="entry name" value="NB-ARC"/>
</dbReference>
<dbReference type="InterPro" id="IPR032675">
    <property type="entry name" value="LRR_dom_sf"/>
</dbReference>
<dbReference type="Pfam" id="PF00931">
    <property type="entry name" value="NB-ARC"/>
    <property type="match status" value="1"/>
</dbReference>
<dbReference type="PANTHER" id="PTHR11017">
    <property type="entry name" value="LEUCINE-RICH REPEAT-CONTAINING PROTEIN"/>
    <property type="match status" value="1"/>
</dbReference>
<gene>
    <name evidence="9" type="ORF">M0R45_017112</name>
</gene>
<dbReference type="Pfam" id="PF23286">
    <property type="entry name" value="LRR_13"/>
    <property type="match status" value="2"/>
</dbReference>
<dbReference type="Proteomes" id="UP001457282">
    <property type="component" value="Unassembled WGS sequence"/>
</dbReference>
<dbReference type="EMBL" id="JBEDUW010000003">
    <property type="protein sequence ID" value="KAK9940450.1"/>
    <property type="molecule type" value="Genomic_DNA"/>
</dbReference>
<dbReference type="Pfam" id="PF01582">
    <property type="entry name" value="TIR"/>
    <property type="match status" value="1"/>
</dbReference>
<dbReference type="Pfam" id="PF23282">
    <property type="entry name" value="WHD_ROQ1"/>
    <property type="match status" value="1"/>
</dbReference>
<keyword evidence="2" id="KW-0433">Leucine-rich repeat</keyword>
<dbReference type="Gene3D" id="3.40.50.300">
    <property type="entry name" value="P-loop containing nucleotide triphosphate hydrolases"/>
    <property type="match status" value="1"/>
</dbReference>
<keyword evidence="3" id="KW-0677">Repeat</keyword>
<dbReference type="InterPro" id="IPR045344">
    <property type="entry name" value="C-JID"/>
</dbReference>
<keyword evidence="5" id="KW-0611">Plant defense</keyword>
<dbReference type="PROSITE" id="PS50104">
    <property type="entry name" value="TIR"/>
    <property type="match status" value="1"/>
</dbReference>
<dbReference type="InterPro" id="IPR027417">
    <property type="entry name" value="P-loop_NTPase"/>
</dbReference>
<keyword evidence="6" id="KW-0520">NAD</keyword>
<evidence type="ECO:0000256" key="7">
    <source>
        <dbReference type="ARBA" id="ARBA00047304"/>
    </source>
</evidence>